<name>A0A4V3RR20_9ACTN</name>
<dbReference type="EMBL" id="SRYE01000004">
    <property type="protein sequence ID" value="TGY61820.1"/>
    <property type="molecule type" value="Genomic_DNA"/>
</dbReference>
<feature type="compositionally biased region" description="Low complexity" evidence="1">
    <location>
        <begin position="294"/>
        <end position="314"/>
    </location>
</feature>
<dbReference type="RefSeq" id="WP_136012952.1">
    <property type="nucleotide sequence ID" value="NZ_SRYE01000004.1"/>
</dbReference>
<feature type="transmembrane region" description="Helical" evidence="2">
    <location>
        <begin position="93"/>
        <end position="112"/>
    </location>
</feature>
<keyword evidence="4" id="KW-1185">Reference proteome</keyword>
<dbReference type="Proteomes" id="UP000310263">
    <property type="component" value="Unassembled WGS sequence"/>
</dbReference>
<sequence>MDLIELYSNHRTITYRGGFVNENQHLGSERPPLRHTNSSRSRQRRRAGSPQLHGRGLQTPSQRRRNASGYQLQRHPINFAGRRGRINAVDPHFIVLAAAILIVIVLIIFWVVSCSHPQEAAPEAPQVSEQMPSDLKTGYSQALARAQQIEELAQHPENYPEPLLSLALTEPGAVSFVYNWPTAGKDADSQEPAAYTGDLTAGTVPELFDWDLQWGYRSYGNGYMATAGSGPVAASMAIMALTGSPDLSPAAIAKLATDASKATGDSGTDPSFFTEKSSDLGVAVTPLDIASATSGESPQSSDGSSAQSGTQGASQAGSQVSVLADALKDNAYVVAQTRGGALGATAHWVLLAPGDDGALKVYDPASTANSGHQWDPAIVASDLSAAFRFSAAANS</sequence>
<comment type="caution">
    <text evidence="3">The sequence shown here is derived from an EMBL/GenBank/DDBJ whole genome shotgun (WGS) entry which is preliminary data.</text>
</comment>
<evidence type="ECO:0000256" key="1">
    <source>
        <dbReference type="SAM" id="MobiDB-lite"/>
    </source>
</evidence>
<dbReference type="OrthoDB" id="3186156at2"/>
<protein>
    <recommendedName>
        <fullName evidence="5">Peptidase C39-like domain-containing protein</fullName>
    </recommendedName>
</protein>
<feature type="region of interest" description="Disordered" evidence="1">
    <location>
        <begin position="291"/>
        <end position="314"/>
    </location>
</feature>
<feature type="region of interest" description="Disordered" evidence="1">
    <location>
        <begin position="22"/>
        <end position="73"/>
    </location>
</feature>
<keyword evidence="2" id="KW-1133">Transmembrane helix</keyword>
<reference evidence="3 4" key="1">
    <citation type="submission" date="2019-04" db="EMBL/GenBank/DDBJ databases">
        <title>Microbes associate with the intestines of laboratory mice.</title>
        <authorList>
            <person name="Navarre W."/>
            <person name="Wong E."/>
            <person name="Huang K."/>
            <person name="Tropini C."/>
            <person name="Ng K."/>
            <person name="Yu B."/>
        </authorList>
    </citation>
    <scope>NUCLEOTIDE SEQUENCE [LARGE SCALE GENOMIC DNA]</scope>
    <source>
        <strain evidence="3 4">NM07_P-09</strain>
    </source>
</reference>
<keyword evidence="2" id="KW-0472">Membrane</keyword>
<evidence type="ECO:0000313" key="3">
    <source>
        <dbReference type="EMBL" id="TGY61820.1"/>
    </source>
</evidence>
<gene>
    <name evidence="3" type="ORF">E5334_07415</name>
</gene>
<organism evidence="3 4">
    <name type="scientific">Muricaecibacterium torontonense</name>
    <dbReference type="NCBI Taxonomy" id="3032871"/>
    <lineage>
        <taxon>Bacteria</taxon>
        <taxon>Bacillati</taxon>
        <taxon>Actinomycetota</taxon>
        <taxon>Coriobacteriia</taxon>
        <taxon>Coriobacteriales</taxon>
        <taxon>Atopobiaceae</taxon>
        <taxon>Muricaecibacterium</taxon>
    </lineage>
</organism>
<evidence type="ECO:0008006" key="5">
    <source>
        <dbReference type="Google" id="ProtNLM"/>
    </source>
</evidence>
<dbReference type="AlphaFoldDB" id="A0A4V3RR20"/>
<evidence type="ECO:0000256" key="2">
    <source>
        <dbReference type="SAM" id="Phobius"/>
    </source>
</evidence>
<accession>A0A4V3RR20</accession>
<keyword evidence="2" id="KW-0812">Transmembrane</keyword>
<proteinExistence type="predicted"/>
<evidence type="ECO:0000313" key="4">
    <source>
        <dbReference type="Proteomes" id="UP000310263"/>
    </source>
</evidence>